<dbReference type="RefSeq" id="WP_228105190.1">
    <property type="nucleotide sequence ID" value="NZ_CP101637.1"/>
</dbReference>
<dbReference type="Pfam" id="PF06081">
    <property type="entry name" value="ArAE_1"/>
    <property type="match status" value="1"/>
</dbReference>
<evidence type="ECO:0000313" key="8">
    <source>
        <dbReference type="Proteomes" id="UP001235030"/>
    </source>
</evidence>
<feature type="transmembrane region" description="Helical" evidence="6">
    <location>
        <begin position="63"/>
        <end position="91"/>
    </location>
</feature>
<feature type="transmembrane region" description="Helical" evidence="6">
    <location>
        <begin position="15"/>
        <end position="43"/>
    </location>
</feature>
<sequence length="298" mass="33747">MKLQKPGMRNIKTGIGVMICVLIGKMNVIDSTFYAAIACIVSMQTTVKSSLTVGLNRLKGTFIGGLIGFLFVLIHPGDPIISCLGIITTIYICNILKINKSITIACVVYCAINLNIGDANPIVYSLFRILDTSIGVIVGVAVNYFIFRPDYLESIYKEIRIIEETSIKLLKSEIEKGEHADISSLKNEITRLEGLYKNFLEELEYSNEEVENNEINNTIKRCKQIYLHLQVLEQMKDKCYLNKENYIKSKSIYDTLSKDIEIKNNTSAVYNYHISSIIDNINEIHEIDENHNNNESDL</sequence>
<feature type="transmembrane region" description="Helical" evidence="6">
    <location>
        <begin position="122"/>
        <end position="147"/>
    </location>
</feature>
<gene>
    <name evidence="7" type="ORF">TEMA_35740</name>
</gene>
<protein>
    <recommendedName>
        <fullName evidence="9">Aromatic acid exporter family protein</fullName>
    </recommendedName>
</protein>
<organism evidence="7 8">
    <name type="scientific">Terrisporobacter mayombei</name>
    <dbReference type="NCBI Taxonomy" id="1541"/>
    <lineage>
        <taxon>Bacteria</taxon>
        <taxon>Bacillati</taxon>
        <taxon>Bacillota</taxon>
        <taxon>Clostridia</taxon>
        <taxon>Peptostreptococcales</taxon>
        <taxon>Peptostreptococcaceae</taxon>
        <taxon>Terrisporobacter</taxon>
    </lineage>
</organism>
<evidence type="ECO:0000256" key="2">
    <source>
        <dbReference type="ARBA" id="ARBA00022475"/>
    </source>
</evidence>
<name>A0ABY9Q4Z9_9FIRM</name>
<evidence type="ECO:0000256" key="4">
    <source>
        <dbReference type="ARBA" id="ARBA00022989"/>
    </source>
</evidence>
<evidence type="ECO:0000313" key="7">
    <source>
        <dbReference type="EMBL" id="WMT83076.1"/>
    </source>
</evidence>
<evidence type="ECO:0008006" key="9">
    <source>
        <dbReference type="Google" id="ProtNLM"/>
    </source>
</evidence>
<comment type="subcellular location">
    <subcellularLocation>
        <location evidence="1">Cell membrane</location>
        <topology evidence="1">Multi-pass membrane protein</topology>
    </subcellularLocation>
</comment>
<evidence type="ECO:0000256" key="1">
    <source>
        <dbReference type="ARBA" id="ARBA00004651"/>
    </source>
</evidence>
<keyword evidence="4 6" id="KW-1133">Transmembrane helix</keyword>
<keyword evidence="8" id="KW-1185">Reference proteome</keyword>
<dbReference type="Proteomes" id="UP001235030">
    <property type="component" value="Chromosome"/>
</dbReference>
<dbReference type="InterPro" id="IPR010343">
    <property type="entry name" value="ArAE_1"/>
</dbReference>
<dbReference type="PANTHER" id="PTHR30509:SF9">
    <property type="entry name" value="MULTIDRUG RESISTANCE PROTEIN MDTO"/>
    <property type="match status" value="1"/>
</dbReference>
<evidence type="ECO:0000256" key="5">
    <source>
        <dbReference type="ARBA" id="ARBA00023136"/>
    </source>
</evidence>
<proteinExistence type="predicted"/>
<keyword evidence="2" id="KW-1003">Cell membrane</keyword>
<evidence type="ECO:0000256" key="3">
    <source>
        <dbReference type="ARBA" id="ARBA00022692"/>
    </source>
</evidence>
<feature type="transmembrane region" description="Helical" evidence="6">
    <location>
        <begin position="98"/>
        <end position="116"/>
    </location>
</feature>
<keyword evidence="3 6" id="KW-0812">Transmembrane</keyword>
<evidence type="ECO:0000256" key="6">
    <source>
        <dbReference type="SAM" id="Phobius"/>
    </source>
</evidence>
<dbReference type="PANTHER" id="PTHR30509">
    <property type="entry name" value="P-HYDROXYBENZOIC ACID EFFLUX PUMP SUBUNIT-RELATED"/>
    <property type="match status" value="1"/>
</dbReference>
<keyword evidence="5 6" id="KW-0472">Membrane</keyword>
<reference evidence="7 8" key="1">
    <citation type="submission" date="2022-07" db="EMBL/GenBank/DDBJ databases">
        <title>Genome sequence of Terrisporobacter mayombei DSM6539.</title>
        <authorList>
            <person name="Boeer T."/>
            <person name="Bengelsdorf F.R."/>
            <person name="Daniel R."/>
            <person name="Poehlein A."/>
        </authorList>
    </citation>
    <scope>NUCLEOTIDE SEQUENCE [LARGE SCALE GENOMIC DNA]</scope>
    <source>
        <strain evidence="7 8">DSM 6539</strain>
    </source>
</reference>
<dbReference type="EMBL" id="CP101637">
    <property type="protein sequence ID" value="WMT83076.1"/>
    <property type="molecule type" value="Genomic_DNA"/>
</dbReference>
<accession>A0ABY9Q4Z9</accession>